<organism evidence="7 8">
    <name type="scientific">Gordonia jinhuaensis</name>
    <dbReference type="NCBI Taxonomy" id="1517702"/>
    <lineage>
        <taxon>Bacteria</taxon>
        <taxon>Bacillati</taxon>
        <taxon>Actinomycetota</taxon>
        <taxon>Actinomycetes</taxon>
        <taxon>Mycobacteriales</taxon>
        <taxon>Gordoniaceae</taxon>
        <taxon>Gordonia</taxon>
    </lineage>
</organism>
<dbReference type="Gene3D" id="1.20.1740.10">
    <property type="entry name" value="Amino acid/polyamine transporter I"/>
    <property type="match status" value="1"/>
</dbReference>
<evidence type="ECO:0000256" key="1">
    <source>
        <dbReference type="ARBA" id="ARBA00004651"/>
    </source>
</evidence>
<dbReference type="AlphaFoldDB" id="A0A916TH70"/>
<evidence type="ECO:0000256" key="2">
    <source>
        <dbReference type="ARBA" id="ARBA00022475"/>
    </source>
</evidence>
<feature type="transmembrane region" description="Helical" evidence="6">
    <location>
        <begin position="336"/>
        <end position="360"/>
    </location>
</feature>
<dbReference type="GO" id="GO:0022857">
    <property type="term" value="F:transmembrane transporter activity"/>
    <property type="evidence" value="ECO:0007669"/>
    <property type="project" value="InterPro"/>
</dbReference>
<reference evidence="7" key="1">
    <citation type="journal article" date="2014" name="Int. J. Syst. Evol. Microbiol.">
        <title>Complete genome sequence of Corynebacterium casei LMG S-19264T (=DSM 44701T), isolated from a smear-ripened cheese.</title>
        <authorList>
            <consortium name="US DOE Joint Genome Institute (JGI-PGF)"/>
            <person name="Walter F."/>
            <person name="Albersmeier A."/>
            <person name="Kalinowski J."/>
            <person name="Ruckert C."/>
        </authorList>
    </citation>
    <scope>NUCLEOTIDE SEQUENCE</scope>
    <source>
        <strain evidence="7">CGMCC 1.12827</strain>
    </source>
</reference>
<dbReference type="InterPro" id="IPR050367">
    <property type="entry name" value="APC_superfamily"/>
</dbReference>
<gene>
    <name evidence="7" type="ORF">GCM10011489_35990</name>
</gene>
<feature type="transmembrane region" description="Helical" evidence="6">
    <location>
        <begin position="198"/>
        <end position="219"/>
    </location>
</feature>
<feature type="transmembrane region" description="Helical" evidence="6">
    <location>
        <begin position="240"/>
        <end position="263"/>
    </location>
</feature>
<evidence type="ECO:0000256" key="4">
    <source>
        <dbReference type="ARBA" id="ARBA00022989"/>
    </source>
</evidence>
<dbReference type="Pfam" id="PF13520">
    <property type="entry name" value="AA_permease_2"/>
    <property type="match status" value="1"/>
</dbReference>
<evidence type="ECO:0000313" key="7">
    <source>
        <dbReference type="EMBL" id="GGB45364.1"/>
    </source>
</evidence>
<protein>
    <submittedName>
        <fullName evidence="7">Putrescine importer</fullName>
    </submittedName>
</protein>
<dbReference type="GO" id="GO:0005886">
    <property type="term" value="C:plasma membrane"/>
    <property type="evidence" value="ECO:0007669"/>
    <property type="project" value="UniProtKB-SubCell"/>
</dbReference>
<dbReference type="Proteomes" id="UP000621454">
    <property type="component" value="Unassembled WGS sequence"/>
</dbReference>
<reference evidence="7" key="2">
    <citation type="submission" date="2020-09" db="EMBL/GenBank/DDBJ databases">
        <authorList>
            <person name="Sun Q."/>
            <person name="Zhou Y."/>
        </authorList>
    </citation>
    <scope>NUCLEOTIDE SEQUENCE</scope>
    <source>
        <strain evidence="7">CGMCC 1.12827</strain>
    </source>
</reference>
<feature type="transmembrane region" description="Helical" evidence="6">
    <location>
        <begin position="119"/>
        <end position="149"/>
    </location>
</feature>
<evidence type="ECO:0000256" key="3">
    <source>
        <dbReference type="ARBA" id="ARBA00022692"/>
    </source>
</evidence>
<dbReference type="EMBL" id="BMGC01000043">
    <property type="protein sequence ID" value="GGB45364.1"/>
    <property type="molecule type" value="Genomic_DNA"/>
</dbReference>
<dbReference type="PIRSF" id="PIRSF006060">
    <property type="entry name" value="AA_transporter"/>
    <property type="match status" value="1"/>
</dbReference>
<proteinExistence type="predicted"/>
<keyword evidence="5 6" id="KW-0472">Membrane</keyword>
<sequence>MFSLGARSDVAGLDRRSLRFADLTAQSVSVMAPCAAAATTPLLVAQSGASLLWSLLTAIVLSAIVSRCIAEFASRMSAPGSLYTYAAKGLGPAGGIAAAVALVLAYGVLGTFAATSAAWFLLGLMGIAQTLMSVGSATLVILAVAAVVLFRGIRLSARVSLVVEAVAVALVLVVLAVLTARIWNHIDFDAVVAAPTGVTGYLGGVAVATCALVGFESAASLSVEARRPLRTVPMAVRLSLYIGATVVLVAAVAQAAGFTAVHLDPASAGTTLADLMRAAGLGSVMPLLDVGIVASSVACLLASTTALARVLMSLGREGVLPRRFGDTHVRYKTPSFAIMIALVAMAVLALLVLACVSGVAAASGALVSGAAFGFLASYALVCAGAVAFLRRTGELRRSTAVVAVVGALTSTGVFIAFAAAVVGTSWALSIVVAAVWVVVSIGGYLLLRVRRPQALSRIGIHENPTRVDVWSGYLVGSGWGRSTEGGR</sequence>
<feature type="transmembrane region" description="Helical" evidence="6">
    <location>
        <begin position="50"/>
        <end position="70"/>
    </location>
</feature>
<evidence type="ECO:0000313" key="8">
    <source>
        <dbReference type="Proteomes" id="UP000621454"/>
    </source>
</evidence>
<dbReference type="InterPro" id="IPR002293">
    <property type="entry name" value="AA/rel_permease1"/>
</dbReference>
<name>A0A916TH70_9ACTN</name>
<accession>A0A916TH70</accession>
<keyword evidence="4 6" id="KW-1133">Transmembrane helix</keyword>
<keyword evidence="3 6" id="KW-0812">Transmembrane</keyword>
<feature type="transmembrane region" description="Helical" evidence="6">
    <location>
        <begin position="290"/>
        <end position="315"/>
    </location>
</feature>
<feature type="transmembrane region" description="Helical" evidence="6">
    <location>
        <begin position="366"/>
        <end position="389"/>
    </location>
</feature>
<feature type="transmembrane region" description="Helical" evidence="6">
    <location>
        <begin position="161"/>
        <end position="183"/>
    </location>
</feature>
<dbReference type="PANTHER" id="PTHR42770">
    <property type="entry name" value="AMINO ACID TRANSPORTER-RELATED"/>
    <property type="match status" value="1"/>
</dbReference>
<keyword evidence="8" id="KW-1185">Reference proteome</keyword>
<feature type="transmembrane region" description="Helical" evidence="6">
    <location>
        <begin position="90"/>
        <end position="113"/>
    </location>
</feature>
<evidence type="ECO:0000256" key="5">
    <source>
        <dbReference type="ARBA" id="ARBA00023136"/>
    </source>
</evidence>
<keyword evidence="2" id="KW-1003">Cell membrane</keyword>
<comment type="subcellular location">
    <subcellularLocation>
        <location evidence="1">Cell membrane</location>
        <topology evidence="1">Multi-pass membrane protein</topology>
    </subcellularLocation>
</comment>
<evidence type="ECO:0000256" key="6">
    <source>
        <dbReference type="SAM" id="Phobius"/>
    </source>
</evidence>
<feature type="transmembrane region" description="Helical" evidence="6">
    <location>
        <begin position="401"/>
        <end position="420"/>
    </location>
</feature>
<dbReference type="PANTHER" id="PTHR42770:SF7">
    <property type="entry name" value="MEMBRANE PROTEIN"/>
    <property type="match status" value="1"/>
</dbReference>
<feature type="transmembrane region" description="Helical" evidence="6">
    <location>
        <begin position="426"/>
        <end position="447"/>
    </location>
</feature>
<comment type="caution">
    <text evidence="7">The sequence shown here is derived from an EMBL/GenBank/DDBJ whole genome shotgun (WGS) entry which is preliminary data.</text>
</comment>